<accession>A0A7R8WGD1</accession>
<keyword evidence="1" id="KW-0479">Metal-binding</keyword>
<organism evidence="7">
    <name type="scientific">Cyprideis torosa</name>
    <dbReference type="NCBI Taxonomy" id="163714"/>
    <lineage>
        <taxon>Eukaryota</taxon>
        <taxon>Metazoa</taxon>
        <taxon>Ecdysozoa</taxon>
        <taxon>Arthropoda</taxon>
        <taxon>Crustacea</taxon>
        <taxon>Oligostraca</taxon>
        <taxon>Ostracoda</taxon>
        <taxon>Podocopa</taxon>
        <taxon>Podocopida</taxon>
        <taxon>Cytherocopina</taxon>
        <taxon>Cytheroidea</taxon>
        <taxon>Cytherideidae</taxon>
        <taxon>Cyprideis</taxon>
    </lineage>
</organism>
<keyword evidence="5" id="KW-0175">Coiled coil</keyword>
<gene>
    <name evidence="7" type="ORF">CTOB1V02_LOCUS6694</name>
</gene>
<sequence length="657" mass="71702">MATEGDVKITKDLKYIITCSICLEVFSFPKMLSCQHTFCQLCLQNYRTGRSTMITCPECRKPSQIPDEGVIGFPTNLSIQALLDALDKAESSTNGTTGQENDAPGTGAADLSRFQDRIAEATTTLQGRLNEIKDFSDSMSQEIHGIIQAKIEQLKKASEDLQENLQRHVASETKLTKGLLEKLSHLEQEINDTAAASRLKEALEPLASLLMLERTVADLPPVEMVLDVVKLEFRPSTLLAIKSKSSIRIKGNGSQGKPLLQKPGTIQEGQQQKQAAPVKKVSFAGISMPPSRQRTTSEKQGKSTSQEAKKGSLGGVLKNARDRTSSNPETETGDQQAKRVVTFGKTAIPVASVVSRIRTTSNDSEDDQSTSPIVNGPWKMALLKTEEEQVKMYRPWAREIYCLSSDANRVTVYTPRGHSLRHFGKTGKGEGRFMCAGGLAIDGARKEIYVTDKYSCQVNVLTPEGTFLRQWGLKGDGEGHFLSPEGIAIDEKTPLIYVADPKAKKVQAFDRSGLFKRELGREVVTVPVSRHAKPHSVFKSPTDVAVAAVTGNVAVADGEQRKVMIFNISGQLIQTLSGVSGVLKFGFGIPECVAFDRNGFLLVGESERGRVLVFEPSGTCIKVIGHEILSDPRGIDLTPKGEILVADYSHNATYLLH</sequence>
<dbReference type="AlphaFoldDB" id="A0A7R8WGD1"/>
<dbReference type="Pfam" id="PF13445">
    <property type="entry name" value="zf-RING_UBOX"/>
    <property type="match status" value="1"/>
</dbReference>
<feature type="compositionally biased region" description="Polar residues" evidence="6">
    <location>
        <begin position="91"/>
        <end position="100"/>
    </location>
</feature>
<dbReference type="PROSITE" id="PS51125">
    <property type="entry name" value="NHL"/>
    <property type="match status" value="1"/>
</dbReference>
<feature type="compositionally biased region" description="Low complexity" evidence="6">
    <location>
        <begin position="270"/>
        <end position="281"/>
    </location>
</feature>
<dbReference type="PANTHER" id="PTHR24104:SF25">
    <property type="entry name" value="PROTEIN LIN-41"/>
    <property type="match status" value="1"/>
</dbReference>
<protein>
    <submittedName>
        <fullName evidence="7">Uncharacterized protein</fullName>
    </submittedName>
</protein>
<dbReference type="Pfam" id="PF17170">
    <property type="entry name" value="DUF5128"/>
    <property type="match status" value="1"/>
</dbReference>
<dbReference type="GO" id="GO:0000209">
    <property type="term" value="P:protein polyubiquitination"/>
    <property type="evidence" value="ECO:0007669"/>
    <property type="project" value="TreeGrafter"/>
</dbReference>
<dbReference type="GO" id="GO:0043161">
    <property type="term" value="P:proteasome-mediated ubiquitin-dependent protein catabolic process"/>
    <property type="evidence" value="ECO:0007669"/>
    <property type="project" value="TreeGrafter"/>
</dbReference>
<dbReference type="GO" id="GO:0061630">
    <property type="term" value="F:ubiquitin protein ligase activity"/>
    <property type="evidence" value="ECO:0007669"/>
    <property type="project" value="TreeGrafter"/>
</dbReference>
<reference evidence="7" key="1">
    <citation type="submission" date="2020-11" db="EMBL/GenBank/DDBJ databases">
        <authorList>
            <person name="Tran Van P."/>
        </authorList>
    </citation>
    <scope>NUCLEOTIDE SEQUENCE</scope>
</reference>
<evidence type="ECO:0000256" key="6">
    <source>
        <dbReference type="SAM" id="MobiDB-lite"/>
    </source>
</evidence>
<dbReference type="OrthoDB" id="654191at2759"/>
<evidence type="ECO:0000256" key="5">
    <source>
        <dbReference type="SAM" id="Coils"/>
    </source>
</evidence>
<feature type="coiled-coil region" evidence="5">
    <location>
        <begin position="144"/>
        <end position="171"/>
    </location>
</feature>
<dbReference type="Gene3D" id="2.120.10.30">
    <property type="entry name" value="TolB, C-terminal domain"/>
    <property type="match status" value="2"/>
</dbReference>
<dbReference type="SUPFAM" id="SSF101898">
    <property type="entry name" value="NHL repeat"/>
    <property type="match status" value="1"/>
</dbReference>
<dbReference type="InterPro" id="IPR050952">
    <property type="entry name" value="TRIM-NHL_E3_ligases"/>
</dbReference>
<feature type="region of interest" description="Disordered" evidence="6">
    <location>
        <begin position="90"/>
        <end position="109"/>
    </location>
</feature>
<dbReference type="GO" id="GO:0008270">
    <property type="term" value="F:zinc ion binding"/>
    <property type="evidence" value="ECO:0007669"/>
    <property type="project" value="UniProtKB-KW"/>
</dbReference>
<dbReference type="InterPro" id="IPR013083">
    <property type="entry name" value="Znf_RING/FYVE/PHD"/>
</dbReference>
<dbReference type="CDD" id="cd05819">
    <property type="entry name" value="NHL"/>
    <property type="match status" value="1"/>
</dbReference>
<dbReference type="InterPro" id="IPR001258">
    <property type="entry name" value="NHL_repeat"/>
</dbReference>
<proteinExistence type="predicted"/>
<dbReference type="InterPro" id="IPR001841">
    <property type="entry name" value="Znf_RING"/>
</dbReference>
<dbReference type="InterPro" id="IPR027370">
    <property type="entry name" value="Znf-RING_euk"/>
</dbReference>
<dbReference type="InterPro" id="IPR011042">
    <property type="entry name" value="6-blade_b-propeller_TolB-like"/>
</dbReference>
<keyword evidence="3" id="KW-0863">Zinc-finger</keyword>
<dbReference type="PROSITE" id="PS00518">
    <property type="entry name" value="ZF_RING_1"/>
    <property type="match status" value="1"/>
</dbReference>
<dbReference type="EMBL" id="OB661712">
    <property type="protein sequence ID" value="CAD7228816.1"/>
    <property type="molecule type" value="Genomic_DNA"/>
</dbReference>
<evidence type="ECO:0000256" key="3">
    <source>
        <dbReference type="ARBA" id="ARBA00022771"/>
    </source>
</evidence>
<evidence type="ECO:0000256" key="2">
    <source>
        <dbReference type="ARBA" id="ARBA00022737"/>
    </source>
</evidence>
<name>A0A7R8WGD1_9CRUS</name>
<dbReference type="SUPFAM" id="SSF57850">
    <property type="entry name" value="RING/U-box"/>
    <property type="match status" value="1"/>
</dbReference>
<dbReference type="PANTHER" id="PTHR24104">
    <property type="entry name" value="E3 UBIQUITIN-PROTEIN LIGASE NHLRC1-RELATED"/>
    <property type="match status" value="1"/>
</dbReference>
<dbReference type="SMART" id="SM00184">
    <property type="entry name" value="RING"/>
    <property type="match status" value="1"/>
</dbReference>
<feature type="compositionally biased region" description="Polar residues" evidence="6">
    <location>
        <begin position="325"/>
        <end position="335"/>
    </location>
</feature>
<evidence type="ECO:0000256" key="4">
    <source>
        <dbReference type="ARBA" id="ARBA00022833"/>
    </source>
</evidence>
<evidence type="ECO:0000256" key="1">
    <source>
        <dbReference type="ARBA" id="ARBA00022723"/>
    </source>
</evidence>
<feature type="region of interest" description="Disordered" evidence="6">
    <location>
        <begin position="250"/>
        <end position="339"/>
    </location>
</feature>
<dbReference type="Gene3D" id="3.30.40.10">
    <property type="entry name" value="Zinc/RING finger domain, C3HC4 (zinc finger)"/>
    <property type="match status" value="1"/>
</dbReference>
<dbReference type="InterPro" id="IPR017907">
    <property type="entry name" value="Znf_RING_CS"/>
</dbReference>
<keyword evidence="2" id="KW-0677">Repeat</keyword>
<evidence type="ECO:0000313" key="7">
    <source>
        <dbReference type="EMBL" id="CAD7228816.1"/>
    </source>
</evidence>
<keyword evidence="4" id="KW-0862">Zinc</keyword>
<dbReference type="PROSITE" id="PS50089">
    <property type="entry name" value="ZF_RING_2"/>
    <property type="match status" value="1"/>
</dbReference>